<evidence type="ECO:0000256" key="1">
    <source>
        <dbReference type="ARBA" id="ARBA00004141"/>
    </source>
</evidence>
<keyword evidence="2" id="KW-0813">Transport</keyword>
<evidence type="ECO:0000256" key="9">
    <source>
        <dbReference type="SAM" id="Phobius"/>
    </source>
</evidence>
<feature type="transmembrane region" description="Helical" evidence="9">
    <location>
        <begin position="151"/>
        <end position="171"/>
    </location>
</feature>
<evidence type="ECO:0000256" key="8">
    <source>
        <dbReference type="SAM" id="MobiDB-lite"/>
    </source>
</evidence>
<evidence type="ECO:0000256" key="3">
    <source>
        <dbReference type="ARBA" id="ARBA00022692"/>
    </source>
</evidence>
<keyword evidence="12" id="KW-1185">Reference proteome</keyword>
<dbReference type="PANTHER" id="PTHR11003">
    <property type="entry name" value="POTASSIUM CHANNEL, SUBFAMILY K"/>
    <property type="match status" value="1"/>
</dbReference>
<reference evidence="11 12" key="1">
    <citation type="submission" date="2024-11" db="EMBL/GenBank/DDBJ databases">
        <title>Adaptive evolution of stress response genes in parasites aligns with host niche diversity.</title>
        <authorList>
            <person name="Hahn C."/>
            <person name="Resl P."/>
        </authorList>
    </citation>
    <scope>NUCLEOTIDE SEQUENCE [LARGE SCALE GENOMIC DNA]</scope>
    <source>
        <strain evidence="11">EGGRZ-B1_66</strain>
        <tissue evidence="11">Body</tissue>
    </source>
</reference>
<evidence type="ECO:0000259" key="10">
    <source>
        <dbReference type="Pfam" id="PF07885"/>
    </source>
</evidence>
<evidence type="ECO:0000256" key="5">
    <source>
        <dbReference type="ARBA" id="ARBA00023065"/>
    </source>
</evidence>
<protein>
    <recommendedName>
        <fullName evidence="10">Potassium channel domain-containing protein</fullName>
    </recommendedName>
</protein>
<evidence type="ECO:0000313" key="12">
    <source>
        <dbReference type="Proteomes" id="UP001626550"/>
    </source>
</evidence>
<comment type="caution">
    <text evidence="11">The sequence shown here is derived from an EMBL/GenBank/DDBJ whole genome shotgun (WGS) entry which is preliminary data.</text>
</comment>
<proteinExistence type="predicted"/>
<dbReference type="InterPro" id="IPR003280">
    <property type="entry name" value="2pore_dom_K_chnl"/>
</dbReference>
<organism evidence="11 12">
    <name type="scientific">Cichlidogyrus casuarinus</name>
    <dbReference type="NCBI Taxonomy" id="1844966"/>
    <lineage>
        <taxon>Eukaryota</taxon>
        <taxon>Metazoa</taxon>
        <taxon>Spiralia</taxon>
        <taxon>Lophotrochozoa</taxon>
        <taxon>Platyhelminthes</taxon>
        <taxon>Monogenea</taxon>
        <taxon>Monopisthocotylea</taxon>
        <taxon>Dactylogyridea</taxon>
        <taxon>Ancyrocephalidae</taxon>
        <taxon>Cichlidogyrus</taxon>
    </lineage>
</organism>
<dbReference type="InterPro" id="IPR013099">
    <property type="entry name" value="K_chnl_dom"/>
</dbReference>
<feature type="domain" description="Potassium channel" evidence="10">
    <location>
        <begin position="160"/>
        <end position="241"/>
    </location>
</feature>
<evidence type="ECO:0000256" key="6">
    <source>
        <dbReference type="ARBA" id="ARBA00023136"/>
    </source>
</evidence>
<dbReference type="Pfam" id="PF07885">
    <property type="entry name" value="Ion_trans_2"/>
    <property type="match status" value="1"/>
</dbReference>
<dbReference type="SUPFAM" id="SSF81324">
    <property type="entry name" value="Voltage-gated potassium channels"/>
    <property type="match status" value="1"/>
</dbReference>
<gene>
    <name evidence="11" type="ORF">Ciccas_012090</name>
</gene>
<dbReference type="GO" id="GO:0034220">
    <property type="term" value="P:monoatomic ion transmembrane transport"/>
    <property type="evidence" value="ECO:0007669"/>
    <property type="project" value="UniProtKB-KW"/>
</dbReference>
<dbReference type="PANTHER" id="PTHR11003:SF334">
    <property type="entry name" value="FI03418P"/>
    <property type="match status" value="1"/>
</dbReference>
<comment type="subcellular location">
    <subcellularLocation>
        <location evidence="1">Membrane</location>
        <topology evidence="1">Multi-pass membrane protein</topology>
    </subcellularLocation>
</comment>
<keyword evidence="5" id="KW-0406">Ion transport</keyword>
<evidence type="ECO:0000256" key="7">
    <source>
        <dbReference type="ARBA" id="ARBA00023303"/>
    </source>
</evidence>
<keyword evidence="6 9" id="KW-0472">Membrane</keyword>
<dbReference type="Gene3D" id="1.10.287.70">
    <property type="match status" value="1"/>
</dbReference>
<feature type="transmembrane region" description="Helical" evidence="9">
    <location>
        <begin position="216"/>
        <end position="240"/>
    </location>
</feature>
<keyword evidence="4 9" id="KW-1133">Transmembrane helix</keyword>
<feature type="transmembrane region" description="Helical" evidence="9">
    <location>
        <begin position="186"/>
        <end position="204"/>
    </location>
</feature>
<dbReference type="GO" id="GO:0016020">
    <property type="term" value="C:membrane"/>
    <property type="evidence" value="ECO:0007669"/>
    <property type="project" value="UniProtKB-SubCell"/>
</dbReference>
<dbReference type="AlphaFoldDB" id="A0ABD2PQS4"/>
<evidence type="ECO:0000313" key="11">
    <source>
        <dbReference type="EMBL" id="KAL3309363.1"/>
    </source>
</evidence>
<dbReference type="Proteomes" id="UP001626550">
    <property type="component" value="Unassembled WGS sequence"/>
</dbReference>
<sequence length="328" mass="37019">MAMFYGMGGSMESESSTPVIISPEGSIYLSTKTERSLRGAKSPAVPLLHFDFNDPILVMDRTDSEHGSRDRSPINSHSLRSRRRILRLARCNKATQTHQSESDSDFDCYPQDISENNNSMPQQTSSVQNLKKDFRLIKWRTDNRKSRYTKLAVNIVLLYIFVFLFSFLLWLVEVTENKNKGKPEDYGYPSALLLVTSIITTVGYGDKPPTSSQGQLLCCLIVMIGVPLFLSVSTLVVNFIMSVMRGRYSIMVISLANFLHRYSRRRSSQATSSLHLNHMETFEIKMNSKYDSERSDSSRLSGQSCTAITKKKSANSALVTIFEPDNTS</sequence>
<dbReference type="EMBL" id="JBJKFK010004009">
    <property type="protein sequence ID" value="KAL3309363.1"/>
    <property type="molecule type" value="Genomic_DNA"/>
</dbReference>
<keyword evidence="7" id="KW-0407">Ion channel</keyword>
<evidence type="ECO:0000256" key="2">
    <source>
        <dbReference type="ARBA" id="ARBA00022448"/>
    </source>
</evidence>
<evidence type="ECO:0000256" key="4">
    <source>
        <dbReference type="ARBA" id="ARBA00022989"/>
    </source>
</evidence>
<feature type="compositionally biased region" description="Polar residues" evidence="8">
    <location>
        <begin position="113"/>
        <end position="125"/>
    </location>
</feature>
<feature type="region of interest" description="Disordered" evidence="8">
    <location>
        <begin position="94"/>
        <end position="125"/>
    </location>
</feature>
<name>A0ABD2PQS4_9PLAT</name>
<accession>A0ABD2PQS4</accession>
<keyword evidence="3 9" id="KW-0812">Transmembrane</keyword>